<dbReference type="EMBL" id="JASBWU010000032">
    <property type="protein sequence ID" value="KAJ9111228.1"/>
    <property type="molecule type" value="Genomic_DNA"/>
</dbReference>
<protein>
    <submittedName>
        <fullName evidence="1">Uncharacterized protein</fullName>
    </submittedName>
</protein>
<accession>A0ACC2WIJ4</accession>
<reference evidence="1" key="1">
    <citation type="submission" date="2023-04" db="EMBL/GenBank/DDBJ databases">
        <title>Draft Genome sequencing of Naganishia species isolated from polar environments using Oxford Nanopore Technology.</title>
        <authorList>
            <person name="Leo P."/>
            <person name="Venkateswaran K."/>
        </authorList>
    </citation>
    <scope>NUCLEOTIDE SEQUENCE</scope>
    <source>
        <strain evidence="1">MNA-CCFEE 5425</strain>
    </source>
</reference>
<keyword evidence="2" id="KW-1185">Reference proteome</keyword>
<dbReference type="Proteomes" id="UP001243375">
    <property type="component" value="Unassembled WGS sequence"/>
</dbReference>
<organism evidence="1 2">
    <name type="scientific">Naganishia vaughanmartiniae</name>
    <dbReference type="NCBI Taxonomy" id="1424756"/>
    <lineage>
        <taxon>Eukaryota</taxon>
        <taxon>Fungi</taxon>
        <taxon>Dikarya</taxon>
        <taxon>Basidiomycota</taxon>
        <taxon>Agaricomycotina</taxon>
        <taxon>Tremellomycetes</taxon>
        <taxon>Filobasidiales</taxon>
        <taxon>Filobasidiaceae</taxon>
        <taxon>Naganishia</taxon>
    </lineage>
</organism>
<evidence type="ECO:0000313" key="2">
    <source>
        <dbReference type="Proteomes" id="UP001243375"/>
    </source>
</evidence>
<name>A0ACC2WIJ4_9TREE</name>
<evidence type="ECO:0000313" key="1">
    <source>
        <dbReference type="EMBL" id="KAJ9111228.1"/>
    </source>
</evidence>
<proteinExistence type="predicted"/>
<comment type="caution">
    <text evidence="1">The sequence shown here is derived from an EMBL/GenBank/DDBJ whole genome shotgun (WGS) entry which is preliminary data.</text>
</comment>
<gene>
    <name evidence="1" type="ORF">QFC22_006603</name>
</gene>
<sequence>MRFSPGRSVQLARLLYQVPSNEHEKEGDEGKMQDETTSVSGAETRSNMSKLDTLPDRTVLTMNPADTESTFPLPFSERTTATNPSTTQTASTPGNSERGIKRAIQRIKELGDKMRKNTNRTGNLRSGANSSAVGGLPTKPSTAPSGSTAPPP</sequence>